<keyword evidence="6" id="KW-0540">Nuclease</keyword>
<feature type="domain" description="RNase H type-1" evidence="11">
    <location>
        <begin position="1"/>
        <end position="136"/>
    </location>
</feature>
<evidence type="ECO:0000313" key="15">
    <source>
        <dbReference type="Proteomes" id="UP000509742"/>
    </source>
</evidence>
<keyword evidence="9" id="KW-0378">Hydrolase</keyword>
<dbReference type="InterPro" id="IPR022892">
    <property type="entry name" value="RNaseHI"/>
</dbReference>
<dbReference type="InterPro" id="IPR036397">
    <property type="entry name" value="RNaseH_sf"/>
</dbReference>
<dbReference type="SUPFAM" id="SSF53098">
    <property type="entry name" value="Ribonuclease H-like"/>
    <property type="match status" value="1"/>
</dbReference>
<comment type="subunit">
    <text evidence="4">Monomer.</text>
</comment>
<proteinExistence type="inferred from homology"/>
<evidence type="ECO:0000256" key="7">
    <source>
        <dbReference type="ARBA" id="ARBA00022723"/>
    </source>
</evidence>
<dbReference type="Proteomes" id="UP000509742">
    <property type="component" value="Chromosome"/>
</dbReference>
<reference evidence="13 14" key="1">
    <citation type="submission" date="2019-06" db="EMBL/GenBank/DDBJ databases">
        <title>Complete genome sequence of Helicobacter suis SNTW101c.</title>
        <authorList>
            <person name="Rimbara E."/>
            <person name="Suzuki M."/>
            <person name="Matsui H."/>
            <person name="Nakamura M."/>
            <person name="Mori S."/>
            <person name="Shibayama K."/>
        </authorList>
    </citation>
    <scope>NUCLEOTIDE SEQUENCE [LARGE SCALE GENOMIC DNA]</scope>
    <source>
        <strain evidence="13 14">SNTW101c</strain>
    </source>
</reference>
<evidence type="ECO:0000313" key="13">
    <source>
        <dbReference type="EMBL" id="BCD70880.1"/>
    </source>
</evidence>
<dbReference type="GO" id="GO:0043137">
    <property type="term" value="P:DNA replication, removal of RNA primer"/>
    <property type="evidence" value="ECO:0007669"/>
    <property type="project" value="TreeGrafter"/>
</dbReference>
<dbReference type="CDD" id="cd09278">
    <property type="entry name" value="RNase_HI_prokaryote_like"/>
    <property type="match status" value="1"/>
</dbReference>
<keyword evidence="15" id="KW-1185">Reference proteome</keyword>
<evidence type="ECO:0000256" key="4">
    <source>
        <dbReference type="ARBA" id="ARBA00011245"/>
    </source>
</evidence>
<dbReference type="EC" id="3.1.26.4" evidence="5"/>
<dbReference type="GO" id="GO:0004523">
    <property type="term" value="F:RNA-DNA hybrid ribonuclease activity"/>
    <property type="evidence" value="ECO:0007669"/>
    <property type="project" value="UniProtKB-EC"/>
</dbReference>
<dbReference type="Proteomes" id="UP000317935">
    <property type="component" value="Chromosome"/>
</dbReference>
<dbReference type="Pfam" id="PF00075">
    <property type="entry name" value="RNase_H"/>
    <property type="match status" value="1"/>
</dbReference>
<evidence type="ECO:0000313" key="14">
    <source>
        <dbReference type="Proteomes" id="UP000317935"/>
    </source>
</evidence>
<evidence type="ECO:0000256" key="8">
    <source>
        <dbReference type="ARBA" id="ARBA00022759"/>
    </source>
</evidence>
<dbReference type="PANTHER" id="PTHR10642">
    <property type="entry name" value="RIBONUCLEASE H1"/>
    <property type="match status" value="1"/>
</dbReference>
<evidence type="ECO:0000259" key="11">
    <source>
        <dbReference type="PROSITE" id="PS50879"/>
    </source>
</evidence>
<keyword evidence="7" id="KW-0479">Metal-binding</keyword>
<accession>A0A6J4D237</accession>
<protein>
    <recommendedName>
        <fullName evidence="5">ribonuclease H</fullName>
        <ecNumber evidence="5">3.1.26.4</ecNumber>
    </recommendedName>
</protein>
<comment type="cofactor">
    <cofactor evidence="2">
        <name>Mg(2+)</name>
        <dbReference type="ChEBI" id="CHEBI:18420"/>
    </cofactor>
</comment>
<keyword evidence="10" id="KW-0460">Magnesium</keyword>
<dbReference type="InterPro" id="IPR012337">
    <property type="entry name" value="RNaseH-like_sf"/>
</dbReference>
<dbReference type="OrthoDB" id="7845843at2"/>
<comment type="similarity">
    <text evidence="3">Belongs to the RNase H family.</text>
</comment>
<dbReference type="EMBL" id="AP019774">
    <property type="protein sequence ID" value="BCD70880.1"/>
    <property type="molecule type" value="Genomic_DNA"/>
</dbReference>
<sequence length="147" mass="16679">MKHVELFCDGSALGNPGFGGYCSILRYCGVEKIIQGGELHTTNNRMELRAVNEALKVLKESCKIDLYSDSTYVCYGISEWLQVWVNKNFSKIKNADLWKEFLALKANHLITAHWIKGHNGHTENELCDKLAREQALNYKQKATLCPS</sequence>
<organism evidence="13 14">
    <name type="scientific">Helicobacter suis</name>
    <dbReference type="NCBI Taxonomy" id="104628"/>
    <lineage>
        <taxon>Bacteria</taxon>
        <taxon>Pseudomonadati</taxon>
        <taxon>Campylobacterota</taxon>
        <taxon>Epsilonproteobacteria</taxon>
        <taxon>Campylobacterales</taxon>
        <taxon>Helicobacteraceae</taxon>
        <taxon>Helicobacter</taxon>
    </lineage>
</organism>
<dbReference type="PANTHER" id="PTHR10642:SF26">
    <property type="entry name" value="RIBONUCLEASE H1"/>
    <property type="match status" value="1"/>
</dbReference>
<dbReference type="GO" id="GO:0003676">
    <property type="term" value="F:nucleic acid binding"/>
    <property type="evidence" value="ECO:0007669"/>
    <property type="project" value="InterPro"/>
</dbReference>
<evidence type="ECO:0000256" key="2">
    <source>
        <dbReference type="ARBA" id="ARBA00001946"/>
    </source>
</evidence>
<dbReference type="AlphaFoldDB" id="A0A6J4D237"/>
<evidence type="ECO:0000256" key="6">
    <source>
        <dbReference type="ARBA" id="ARBA00022722"/>
    </source>
</evidence>
<dbReference type="GO" id="GO:0046872">
    <property type="term" value="F:metal ion binding"/>
    <property type="evidence" value="ECO:0007669"/>
    <property type="project" value="UniProtKB-KW"/>
</dbReference>
<evidence type="ECO:0000256" key="9">
    <source>
        <dbReference type="ARBA" id="ARBA00022801"/>
    </source>
</evidence>
<comment type="catalytic activity">
    <reaction evidence="1">
        <text>Endonucleolytic cleavage to 5'-phosphomonoester.</text>
        <dbReference type="EC" id="3.1.26.4"/>
    </reaction>
</comment>
<dbReference type="NCBIfam" id="NF001236">
    <property type="entry name" value="PRK00203.1"/>
    <property type="match status" value="1"/>
</dbReference>
<dbReference type="GeneID" id="56928872"/>
<dbReference type="InterPro" id="IPR050092">
    <property type="entry name" value="RNase_H"/>
</dbReference>
<dbReference type="EMBL" id="AP023036">
    <property type="protein sequence ID" value="BCD46547.1"/>
    <property type="molecule type" value="Genomic_DNA"/>
</dbReference>
<dbReference type="RefSeq" id="WP_006563986.1">
    <property type="nucleotide sequence ID" value="NZ_AP019774.1"/>
</dbReference>
<gene>
    <name evidence="13" type="primary">rnhA</name>
    <name evidence="12" type="ORF">NHP190020_15860</name>
    <name evidence="13" type="ORF">SNTW_15250</name>
</gene>
<dbReference type="Gene3D" id="3.30.420.10">
    <property type="entry name" value="Ribonuclease H-like superfamily/Ribonuclease H"/>
    <property type="match status" value="1"/>
</dbReference>
<reference evidence="12 15" key="2">
    <citation type="submission" date="2020-04" db="EMBL/GenBank/DDBJ databases">
        <title>Genomic analysis of gastric non-Helicobacter pylori Helicobacters isolated in Japan.</title>
        <authorList>
            <person name="Suzuki M."/>
            <person name="Rimbara E."/>
        </authorList>
    </citation>
    <scope>NUCLEOTIDE SEQUENCE [LARGE SCALE GENOMIC DNA]</scope>
    <source>
        <strain evidence="12 15">NHP19-0020</strain>
    </source>
</reference>
<name>A0A6J4D237_9HELI</name>
<dbReference type="InterPro" id="IPR002156">
    <property type="entry name" value="RNaseH_domain"/>
</dbReference>
<evidence type="ECO:0000256" key="5">
    <source>
        <dbReference type="ARBA" id="ARBA00012180"/>
    </source>
</evidence>
<evidence type="ECO:0000256" key="3">
    <source>
        <dbReference type="ARBA" id="ARBA00005300"/>
    </source>
</evidence>
<evidence type="ECO:0000256" key="10">
    <source>
        <dbReference type="ARBA" id="ARBA00022842"/>
    </source>
</evidence>
<dbReference type="PROSITE" id="PS50879">
    <property type="entry name" value="RNASE_H_1"/>
    <property type="match status" value="1"/>
</dbReference>
<keyword evidence="8" id="KW-0255">Endonuclease</keyword>
<evidence type="ECO:0000313" key="12">
    <source>
        <dbReference type="EMBL" id="BCD46547.1"/>
    </source>
</evidence>
<evidence type="ECO:0000256" key="1">
    <source>
        <dbReference type="ARBA" id="ARBA00000077"/>
    </source>
</evidence>